<accession>A0AAD4LZA7</accession>
<evidence type="ECO:0000256" key="1">
    <source>
        <dbReference type="PROSITE-ProRule" id="PRU00042"/>
    </source>
</evidence>
<dbReference type="PROSITE" id="PS00028">
    <property type="entry name" value="ZINC_FINGER_C2H2_1"/>
    <property type="match status" value="1"/>
</dbReference>
<keyword evidence="1" id="KW-0862">Zinc</keyword>
<sequence>MKIFHGMKVPYLKKRKFAYTIVRLSLSHGTRGHRLWGIGNFSFPPQKTEVDREDIPELSFYFPPVAPIQSDPTSGHGWPELDSGFSCEAAHGSYYPTTALTQECWENYHQFSYAPLVQGDLYGTFPHPTGMNADIPMGEAMDGSQDAYDMFHLRSLARHSALKGHKYDPAPHQLGGQEPYDRRFTCTFPNCGKRFSGEWEKSRHVKSMHCPPTIGCRKCNYKQSRKDLFSEHCKKRHPGESIEDLRVRLDTPGA</sequence>
<dbReference type="SMART" id="SM00355">
    <property type="entry name" value="ZnF_C2H2"/>
    <property type="match status" value="2"/>
</dbReference>
<dbReference type="AlphaFoldDB" id="A0AAD4LZA7"/>
<proteinExistence type="predicted"/>
<protein>
    <recommendedName>
        <fullName evidence="2">C2H2-type domain-containing protein</fullName>
    </recommendedName>
</protein>
<dbReference type="Gene3D" id="3.30.160.60">
    <property type="entry name" value="Classic Zinc Finger"/>
    <property type="match status" value="1"/>
</dbReference>
<dbReference type="GO" id="GO:0008270">
    <property type="term" value="F:zinc ion binding"/>
    <property type="evidence" value="ECO:0007669"/>
    <property type="project" value="UniProtKB-KW"/>
</dbReference>
<keyword evidence="1" id="KW-0863">Zinc-finger</keyword>
<keyword evidence="4" id="KW-1185">Reference proteome</keyword>
<gene>
    <name evidence="3" type="ORF">B0F90DRAFT_1670536</name>
</gene>
<dbReference type="EMBL" id="WTXG01000077">
    <property type="protein sequence ID" value="KAI0294286.1"/>
    <property type="molecule type" value="Genomic_DNA"/>
</dbReference>
<name>A0AAD4LZA7_9AGAM</name>
<dbReference type="Proteomes" id="UP001203297">
    <property type="component" value="Unassembled WGS sequence"/>
</dbReference>
<reference evidence="3" key="1">
    <citation type="journal article" date="2022" name="New Phytol.">
        <title>Evolutionary transition to the ectomycorrhizal habit in the genomes of a hyperdiverse lineage of mushroom-forming fungi.</title>
        <authorList>
            <person name="Looney B."/>
            <person name="Miyauchi S."/>
            <person name="Morin E."/>
            <person name="Drula E."/>
            <person name="Courty P.E."/>
            <person name="Kohler A."/>
            <person name="Kuo A."/>
            <person name="LaButti K."/>
            <person name="Pangilinan J."/>
            <person name="Lipzen A."/>
            <person name="Riley R."/>
            <person name="Andreopoulos W."/>
            <person name="He G."/>
            <person name="Johnson J."/>
            <person name="Nolan M."/>
            <person name="Tritt A."/>
            <person name="Barry K.W."/>
            <person name="Grigoriev I.V."/>
            <person name="Nagy L.G."/>
            <person name="Hibbett D."/>
            <person name="Henrissat B."/>
            <person name="Matheny P.B."/>
            <person name="Labbe J."/>
            <person name="Martin F.M."/>
        </authorList>
    </citation>
    <scope>NUCLEOTIDE SEQUENCE</scope>
    <source>
        <strain evidence="3">BPL690</strain>
    </source>
</reference>
<organism evidence="3 4">
    <name type="scientific">Multifurca ochricompacta</name>
    <dbReference type="NCBI Taxonomy" id="376703"/>
    <lineage>
        <taxon>Eukaryota</taxon>
        <taxon>Fungi</taxon>
        <taxon>Dikarya</taxon>
        <taxon>Basidiomycota</taxon>
        <taxon>Agaricomycotina</taxon>
        <taxon>Agaricomycetes</taxon>
        <taxon>Russulales</taxon>
        <taxon>Russulaceae</taxon>
        <taxon>Multifurca</taxon>
    </lineage>
</organism>
<evidence type="ECO:0000259" key="2">
    <source>
        <dbReference type="PROSITE" id="PS50157"/>
    </source>
</evidence>
<comment type="caution">
    <text evidence="3">The sequence shown here is derived from an EMBL/GenBank/DDBJ whole genome shotgun (WGS) entry which is preliminary data.</text>
</comment>
<feature type="domain" description="C2H2-type" evidence="2">
    <location>
        <begin position="184"/>
        <end position="209"/>
    </location>
</feature>
<evidence type="ECO:0000313" key="4">
    <source>
        <dbReference type="Proteomes" id="UP001203297"/>
    </source>
</evidence>
<evidence type="ECO:0000313" key="3">
    <source>
        <dbReference type="EMBL" id="KAI0294286.1"/>
    </source>
</evidence>
<keyword evidence="1" id="KW-0479">Metal-binding</keyword>
<dbReference type="PROSITE" id="PS50157">
    <property type="entry name" value="ZINC_FINGER_C2H2_2"/>
    <property type="match status" value="1"/>
</dbReference>
<dbReference type="InterPro" id="IPR013087">
    <property type="entry name" value="Znf_C2H2_type"/>
</dbReference>